<name>A0A8D2IZK7_VARKO</name>
<keyword evidence="2" id="KW-1185">Reference proteome</keyword>
<protein>
    <submittedName>
        <fullName evidence="1">Uncharacterized protein</fullName>
    </submittedName>
</protein>
<reference evidence="1" key="1">
    <citation type="submission" date="2025-08" db="UniProtKB">
        <authorList>
            <consortium name="Ensembl"/>
        </authorList>
    </citation>
    <scope>IDENTIFICATION</scope>
</reference>
<sequence>LAAWDQPYYLSSTGSQGWLAGWLPAWRPTSMSHLKNVEARIMQCKWGGVCGRSASLLFIGKEFPTDPRSWGKRTP</sequence>
<accession>A0A8D2IZK7</accession>
<evidence type="ECO:0000313" key="1">
    <source>
        <dbReference type="Ensembl" id="ENSVKKP00000004606.1"/>
    </source>
</evidence>
<dbReference type="AlphaFoldDB" id="A0A8D2IZK7"/>
<reference evidence="1" key="2">
    <citation type="submission" date="2025-09" db="UniProtKB">
        <authorList>
            <consortium name="Ensembl"/>
        </authorList>
    </citation>
    <scope>IDENTIFICATION</scope>
</reference>
<dbReference type="Proteomes" id="UP000694545">
    <property type="component" value="Unplaced"/>
</dbReference>
<organism evidence="1 2">
    <name type="scientific">Varanus komodoensis</name>
    <name type="common">Komodo dragon</name>
    <dbReference type="NCBI Taxonomy" id="61221"/>
    <lineage>
        <taxon>Eukaryota</taxon>
        <taxon>Metazoa</taxon>
        <taxon>Chordata</taxon>
        <taxon>Craniata</taxon>
        <taxon>Vertebrata</taxon>
        <taxon>Euteleostomi</taxon>
        <taxon>Lepidosauria</taxon>
        <taxon>Squamata</taxon>
        <taxon>Bifurcata</taxon>
        <taxon>Unidentata</taxon>
        <taxon>Episquamata</taxon>
        <taxon>Toxicofera</taxon>
        <taxon>Anguimorpha</taxon>
        <taxon>Paleoanguimorpha</taxon>
        <taxon>Varanoidea</taxon>
        <taxon>Varanidae</taxon>
        <taxon>Varanus</taxon>
    </lineage>
</organism>
<evidence type="ECO:0000313" key="2">
    <source>
        <dbReference type="Proteomes" id="UP000694545"/>
    </source>
</evidence>
<dbReference type="Ensembl" id="ENSVKKT00000004734.1">
    <property type="protein sequence ID" value="ENSVKKP00000004606.1"/>
    <property type="gene ID" value="ENSVKKG00000003441.1"/>
</dbReference>
<proteinExistence type="predicted"/>